<dbReference type="EMBL" id="GBXM01063274">
    <property type="protein sequence ID" value="JAH45303.1"/>
    <property type="molecule type" value="Transcribed_RNA"/>
</dbReference>
<sequence>MTAVNLRLLYFLNDMF</sequence>
<protein>
    <submittedName>
        <fullName evidence="1">Uncharacterized protein</fullName>
    </submittedName>
</protein>
<reference evidence="1" key="1">
    <citation type="submission" date="2014-11" db="EMBL/GenBank/DDBJ databases">
        <authorList>
            <person name="Amaro Gonzalez C."/>
        </authorList>
    </citation>
    <scope>NUCLEOTIDE SEQUENCE</scope>
</reference>
<name>A0A0E9SXR4_ANGAN</name>
<evidence type="ECO:0000313" key="1">
    <source>
        <dbReference type="EMBL" id="JAH45303.1"/>
    </source>
</evidence>
<organism evidence="1">
    <name type="scientific">Anguilla anguilla</name>
    <name type="common">European freshwater eel</name>
    <name type="synonym">Muraena anguilla</name>
    <dbReference type="NCBI Taxonomy" id="7936"/>
    <lineage>
        <taxon>Eukaryota</taxon>
        <taxon>Metazoa</taxon>
        <taxon>Chordata</taxon>
        <taxon>Craniata</taxon>
        <taxon>Vertebrata</taxon>
        <taxon>Euteleostomi</taxon>
        <taxon>Actinopterygii</taxon>
        <taxon>Neopterygii</taxon>
        <taxon>Teleostei</taxon>
        <taxon>Anguilliformes</taxon>
        <taxon>Anguillidae</taxon>
        <taxon>Anguilla</taxon>
    </lineage>
</organism>
<reference evidence="1" key="2">
    <citation type="journal article" date="2015" name="Fish Shellfish Immunol.">
        <title>Early steps in the European eel (Anguilla anguilla)-Vibrio vulnificus interaction in the gills: Role of the RtxA13 toxin.</title>
        <authorList>
            <person name="Callol A."/>
            <person name="Pajuelo D."/>
            <person name="Ebbesson L."/>
            <person name="Teles M."/>
            <person name="MacKenzie S."/>
            <person name="Amaro C."/>
        </authorList>
    </citation>
    <scope>NUCLEOTIDE SEQUENCE</scope>
</reference>
<dbReference type="AlphaFoldDB" id="A0A0E9SXR4"/>
<proteinExistence type="predicted"/>
<accession>A0A0E9SXR4</accession>